<gene>
    <name evidence="1" type="ORF">E1B28_011529</name>
</gene>
<organism evidence="1 2">
    <name type="scientific">Marasmius oreades</name>
    <name type="common">fairy-ring Marasmius</name>
    <dbReference type="NCBI Taxonomy" id="181124"/>
    <lineage>
        <taxon>Eukaryota</taxon>
        <taxon>Fungi</taxon>
        <taxon>Dikarya</taxon>
        <taxon>Basidiomycota</taxon>
        <taxon>Agaricomycotina</taxon>
        <taxon>Agaricomycetes</taxon>
        <taxon>Agaricomycetidae</taxon>
        <taxon>Agaricales</taxon>
        <taxon>Marasmiineae</taxon>
        <taxon>Marasmiaceae</taxon>
        <taxon>Marasmius</taxon>
    </lineage>
</organism>
<proteinExistence type="predicted"/>
<dbReference type="PANTHER" id="PTHR43558:SF6">
    <property type="entry name" value="REDUCTASE, PUTATIVE (AFU_ORTHOLOGUE AFUA_3G10540)-RELATED"/>
    <property type="match status" value="1"/>
</dbReference>
<dbReference type="AlphaFoldDB" id="A0A9P7RUG0"/>
<protein>
    <submittedName>
        <fullName evidence="1">Uncharacterized protein</fullName>
    </submittedName>
</protein>
<keyword evidence="2" id="KW-1185">Reference proteome</keyword>
<dbReference type="OrthoDB" id="3025736at2759"/>
<comment type="caution">
    <text evidence="1">The sequence shown here is derived from an EMBL/GenBank/DDBJ whole genome shotgun (WGS) entry which is preliminary data.</text>
</comment>
<dbReference type="RefSeq" id="XP_043006365.1">
    <property type="nucleotide sequence ID" value="XM_043156578.1"/>
</dbReference>
<dbReference type="Proteomes" id="UP001049176">
    <property type="component" value="Chromosome 7"/>
</dbReference>
<dbReference type="GeneID" id="66080604"/>
<evidence type="ECO:0000313" key="1">
    <source>
        <dbReference type="EMBL" id="KAG7089895.1"/>
    </source>
</evidence>
<name>A0A9P7RUG0_9AGAR</name>
<accession>A0A9P7RUG0</accession>
<evidence type="ECO:0000313" key="2">
    <source>
        <dbReference type="Proteomes" id="UP001049176"/>
    </source>
</evidence>
<dbReference type="InterPro" id="IPR053354">
    <property type="entry name" value="MGDG_epimerase"/>
</dbReference>
<dbReference type="PANTHER" id="PTHR43558">
    <property type="entry name" value="REDUCTASE, PUTATIVE (AFU_ORTHOLOGUE AFUA_3G10540)-RELATED"/>
    <property type="match status" value="1"/>
</dbReference>
<dbReference type="KEGG" id="more:E1B28_011529"/>
<reference evidence="1" key="1">
    <citation type="journal article" date="2021" name="Genome Biol. Evol.">
        <title>The assembled and annotated genome of the fairy-ring fungus Marasmius oreades.</title>
        <authorList>
            <person name="Hiltunen M."/>
            <person name="Ament-Velasquez S.L."/>
            <person name="Johannesson H."/>
        </authorList>
    </citation>
    <scope>NUCLEOTIDE SEQUENCE</scope>
    <source>
        <strain evidence="1">03SP1</strain>
    </source>
</reference>
<dbReference type="EMBL" id="CM032187">
    <property type="protein sequence ID" value="KAG7089895.1"/>
    <property type="molecule type" value="Genomic_DNA"/>
</dbReference>
<sequence length="171" mass="19983">MALLLNRRVAEIKIMEIYEAVRDSVPWDVTCVHTKHTVSIHSQYPYRSVQIVLWFDIDAACFAFDGTHVWGNPRAVISMMRQCNTVDMTRRSPSYEVRLIKYLSRGFEVYVPSLKRADIDPTIYERSIMRVEGLARLLAFESLKTSDSRDQFLETRRNLHGCPKVFNAHYH</sequence>